<dbReference type="AlphaFoldDB" id="A0A8J2KXK1"/>
<sequence length="96" mass="11084">PFEAIRQSYSFYDHILSANVALGELQLNQTDEIVHNIRLGYSFLKNRLEEIRKKALSIWGIPEQFKLNAKYTEASTPDLRASKLVRPHPPGNNFTR</sequence>
<gene>
    <name evidence="1" type="ORF">AFUS01_LOCUS35351</name>
</gene>
<accession>A0A8J2KXK1</accession>
<proteinExistence type="predicted"/>
<dbReference type="EMBL" id="CAJVCH010535500">
    <property type="protein sequence ID" value="CAG7825227.1"/>
    <property type="molecule type" value="Genomic_DNA"/>
</dbReference>
<name>A0A8J2KXK1_9HEXA</name>
<feature type="non-terminal residue" evidence="1">
    <location>
        <position position="1"/>
    </location>
</feature>
<comment type="caution">
    <text evidence="1">The sequence shown here is derived from an EMBL/GenBank/DDBJ whole genome shotgun (WGS) entry which is preliminary data.</text>
</comment>
<protein>
    <submittedName>
        <fullName evidence="1">Uncharacterized protein</fullName>
    </submittedName>
</protein>
<reference evidence="1" key="1">
    <citation type="submission" date="2021-06" db="EMBL/GenBank/DDBJ databases">
        <authorList>
            <person name="Hodson N. C."/>
            <person name="Mongue J. A."/>
            <person name="Jaron S. K."/>
        </authorList>
    </citation>
    <scope>NUCLEOTIDE SEQUENCE</scope>
</reference>
<evidence type="ECO:0000313" key="2">
    <source>
        <dbReference type="Proteomes" id="UP000708208"/>
    </source>
</evidence>
<keyword evidence="2" id="KW-1185">Reference proteome</keyword>
<organism evidence="1 2">
    <name type="scientific">Allacma fusca</name>
    <dbReference type="NCBI Taxonomy" id="39272"/>
    <lineage>
        <taxon>Eukaryota</taxon>
        <taxon>Metazoa</taxon>
        <taxon>Ecdysozoa</taxon>
        <taxon>Arthropoda</taxon>
        <taxon>Hexapoda</taxon>
        <taxon>Collembola</taxon>
        <taxon>Symphypleona</taxon>
        <taxon>Sminthuridae</taxon>
        <taxon>Allacma</taxon>
    </lineage>
</organism>
<evidence type="ECO:0000313" key="1">
    <source>
        <dbReference type="EMBL" id="CAG7825227.1"/>
    </source>
</evidence>
<dbReference type="Proteomes" id="UP000708208">
    <property type="component" value="Unassembled WGS sequence"/>
</dbReference>